<feature type="domain" description="Hydrogen maturase F dimerization" evidence="2">
    <location>
        <begin position="176"/>
        <end position="270"/>
    </location>
</feature>
<dbReference type="CDD" id="cd00880">
    <property type="entry name" value="Era_like"/>
    <property type="match status" value="1"/>
</dbReference>
<dbReference type="Pfam" id="PF18128">
    <property type="entry name" value="HydF_dimer"/>
    <property type="match status" value="1"/>
</dbReference>
<dbReference type="NCBIfam" id="TIGR03918">
    <property type="entry name" value="GTP_HydF"/>
    <property type="match status" value="1"/>
</dbReference>
<keyword evidence="4" id="KW-0378">Hydrolase</keyword>
<dbReference type="InterPro" id="IPR006073">
    <property type="entry name" value="GTP-bd"/>
</dbReference>
<comment type="caution">
    <text evidence="4">The sequence shown here is derived from an EMBL/GenBank/DDBJ whole genome shotgun (WGS) entry which is preliminary data.</text>
</comment>
<dbReference type="NCBIfam" id="TIGR00231">
    <property type="entry name" value="small_GTP"/>
    <property type="match status" value="1"/>
</dbReference>
<protein>
    <submittedName>
        <fullName evidence="4">tRNA modification GTPase MnmE</fullName>
        <ecNumber evidence="4">3.6.-.-</ecNumber>
    </submittedName>
</protein>
<dbReference type="Pfam" id="PF18133">
    <property type="entry name" value="HydF_tetramer"/>
    <property type="match status" value="1"/>
</dbReference>
<evidence type="ECO:0000259" key="2">
    <source>
        <dbReference type="Pfam" id="PF18128"/>
    </source>
</evidence>
<dbReference type="PRINTS" id="PR00449">
    <property type="entry name" value="RASTRNSFRMNG"/>
</dbReference>
<name>A0ABM8Q425_9BACT</name>
<dbReference type="EMBL" id="CAJHOF010000003">
    <property type="protein sequence ID" value="CAD7287524.1"/>
    <property type="molecule type" value="Genomic_DNA"/>
</dbReference>
<dbReference type="InterPro" id="IPR023873">
    <property type="entry name" value="FeFe-hyd_GTPase_HydF"/>
</dbReference>
<dbReference type="Gene3D" id="3.40.50.11420">
    <property type="match status" value="1"/>
</dbReference>
<dbReference type="InterPro" id="IPR005225">
    <property type="entry name" value="Small_GTP-bd"/>
</dbReference>
<dbReference type="Proteomes" id="UP000789803">
    <property type="component" value="Unassembled WGS sequence"/>
</dbReference>
<dbReference type="InterPro" id="IPR041606">
    <property type="entry name" value="HydF_dimer"/>
</dbReference>
<gene>
    <name evidence="4" type="primary">mnmE_2</name>
    <name evidence="4" type="ORF">LMG7974_00403</name>
</gene>
<organism evidence="4 5">
    <name type="scientific">Campylobacter majalis</name>
    <dbReference type="NCBI Taxonomy" id="2790656"/>
    <lineage>
        <taxon>Bacteria</taxon>
        <taxon>Pseudomonadati</taxon>
        <taxon>Campylobacterota</taxon>
        <taxon>Epsilonproteobacteria</taxon>
        <taxon>Campylobacterales</taxon>
        <taxon>Campylobacteraceae</taxon>
        <taxon>Campylobacter</taxon>
    </lineage>
</organism>
<dbReference type="Gene3D" id="3.40.50.300">
    <property type="entry name" value="P-loop containing nucleotide triphosphate hydrolases"/>
    <property type="match status" value="1"/>
</dbReference>
<dbReference type="GO" id="GO:0016787">
    <property type="term" value="F:hydrolase activity"/>
    <property type="evidence" value="ECO:0007669"/>
    <property type="project" value="UniProtKB-KW"/>
</dbReference>
<sequence>MSAKFLRTRIGLFGRTNVGKSSIMNMLANQDVSIVSDVSGTTTDIVEKPIEIHGLGAVLLIDTAGIDDKSLLGQERIKRTKDTLKSVDIAIIVCENGVFDKEEKDLIAELKFNKKPYFLLINKCDLSQIKDEFLDTISGENFILTSTKTALNLDEIYKKMIEISSKLNLNSNDLFFEILDQDKVVILVTPIDDEAPKDRLILPQVQAIRQILDKDCSVVVTKSSDVSQICRKFNPDLIVCDSQCVLEVVKSAPSNISITTFSILFSRLKGDLNEFVKGANAIRNLKNEDTILIAEGCTHNAKDGDIARVKIPNLLKKVTQKELKFVHTNGKDFPDDLNKYALIIHCGGCMIHKNFIINRINEAKKSGISITNYGIAISFCQGVLDRVIKIFY</sequence>
<evidence type="ECO:0000313" key="5">
    <source>
        <dbReference type="Proteomes" id="UP000789803"/>
    </source>
</evidence>
<evidence type="ECO:0000313" key="4">
    <source>
        <dbReference type="EMBL" id="CAD7287524.1"/>
    </source>
</evidence>
<dbReference type="PANTHER" id="PTHR42714:SF6">
    <property type="entry name" value="TRANSLATION INITIATION FACTOR IF-2"/>
    <property type="match status" value="1"/>
</dbReference>
<dbReference type="EC" id="3.6.-.-" evidence="4"/>
<dbReference type="Gene3D" id="3.40.50.11410">
    <property type="match status" value="1"/>
</dbReference>
<dbReference type="InterPro" id="IPR027417">
    <property type="entry name" value="P-loop_NTPase"/>
</dbReference>
<keyword evidence="5" id="KW-1185">Reference proteome</keyword>
<dbReference type="SUPFAM" id="SSF52540">
    <property type="entry name" value="P-loop containing nucleoside triphosphate hydrolases"/>
    <property type="match status" value="1"/>
</dbReference>
<dbReference type="InterPro" id="IPR040644">
    <property type="entry name" value="HydF_tetramer"/>
</dbReference>
<feature type="domain" description="Hydrogen maturase F tetramerization" evidence="3">
    <location>
        <begin position="274"/>
        <end position="390"/>
    </location>
</feature>
<accession>A0ABM8Q425</accession>
<evidence type="ECO:0000259" key="3">
    <source>
        <dbReference type="Pfam" id="PF18133"/>
    </source>
</evidence>
<dbReference type="RefSeq" id="WP_229932226.1">
    <property type="nucleotide sequence ID" value="NZ_CAJHOF010000003.1"/>
</dbReference>
<proteinExistence type="predicted"/>
<reference evidence="4 5" key="1">
    <citation type="submission" date="2020-11" db="EMBL/GenBank/DDBJ databases">
        <authorList>
            <person name="Peeters C."/>
        </authorList>
    </citation>
    <scope>NUCLEOTIDE SEQUENCE [LARGE SCALE GENOMIC DNA]</scope>
    <source>
        <strain evidence="4 5">LMG 7974</strain>
    </source>
</reference>
<dbReference type="PANTHER" id="PTHR42714">
    <property type="entry name" value="TRNA MODIFICATION GTPASE GTPBP3"/>
    <property type="match status" value="1"/>
</dbReference>
<evidence type="ECO:0000259" key="1">
    <source>
        <dbReference type="Pfam" id="PF01926"/>
    </source>
</evidence>
<dbReference type="Pfam" id="PF01926">
    <property type="entry name" value="MMR_HSR1"/>
    <property type="match status" value="1"/>
</dbReference>
<feature type="domain" description="G" evidence="1">
    <location>
        <begin position="9"/>
        <end position="123"/>
    </location>
</feature>